<accession>A0A1F7U6L2</accession>
<dbReference type="InterPro" id="IPR054539">
    <property type="entry name" value="Beta-prop_PDH"/>
</dbReference>
<comment type="caution">
    <text evidence="2">The sequence shown here is derived from an EMBL/GenBank/DDBJ whole genome shotgun (WGS) entry which is preliminary data.</text>
</comment>
<dbReference type="Pfam" id="PF22807">
    <property type="entry name" value="TrAA12"/>
    <property type="match status" value="1"/>
</dbReference>
<dbReference type="InterPro" id="IPR011042">
    <property type="entry name" value="6-blade_b-propeller_TolB-like"/>
</dbReference>
<gene>
    <name evidence="2" type="ORF">A3C96_01400</name>
</gene>
<dbReference type="AlphaFoldDB" id="A0A1F7U6L2"/>
<sequence length="369" mass="39736">MVKIIARNESPLVIPEGFSLNVFAQGLVNPRVIVKDPNGVLFVSVPATGQVLALPDKDGDGRADATAVVVRGLNRPHGLAFRCVEGRCRLYVAETNALRVYDYDATALTASRPVKLADLPGGGNHFTRSLLFLPPPNDDQLLVAIGSTCNVCREADARRAKIMVINAGGGELREYARGLRNSVFQAVHPLTGEVWATEMGRDLLGDDTPPDEINIIADGKNYGWPICYGRNIHDTAFDKNTYIRNPCQEPFETPSHIDIPAHSAPLGLAFVTGSGWPTDYENGLFVAFHGSWNRSTPTGYKVVRYRLGPGGEYLGVEDFITGWLRPDGNALGRPAGLLAEAGGTLFVADDKAGVIYRVTAPRLAGGGSR</sequence>
<name>A0A1F7U6L2_9BACT</name>
<reference evidence="2 3" key="1">
    <citation type="journal article" date="2016" name="Nat. Commun.">
        <title>Thousands of microbial genomes shed light on interconnected biogeochemical processes in an aquifer system.</title>
        <authorList>
            <person name="Anantharaman K."/>
            <person name="Brown C.T."/>
            <person name="Hug L.A."/>
            <person name="Sharon I."/>
            <person name="Castelle C.J."/>
            <person name="Probst A.J."/>
            <person name="Thomas B.C."/>
            <person name="Singh A."/>
            <person name="Wilkins M.J."/>
            <person name="Karaoz U."/>
            <person name="Brodie E.L."/>
            <person name="Williams K.H."/>
            <person name="Hubbard S.S."/>
            <person name="Banfield J.F."/>
        </authorList>
    </citation>
    <scope>NUCLEOTIDE SEQUENCE [LARGE SCALE GENOMIC DNA]</scope>
</reference>
<dbReference type="Proteomes" id="UP000177088">
    <property type="component" value="Unassembled WGS sequence"/>
</dbReference>
<protein>
    <recommendedName>
        <fullName evidence="1">Pyrroloquinoline quinone-dependent pyranose dehydrogenase beta-propeller domain-containing protein</fullName>
    </recommendedName>
</protein>
<dbReference type="InterPro" id="IPR011041">
    <property type="entry name" value="Quinoprot_gluc/sorb_DH_b-prop"/>
</dbReference>
<evidence type="ECO:0000259" key="1">
    <source>
        <dbReference type="Pfam" id="PF22807"/>
    </source>
</evidence>
<dbReference type="PANTHER" id="PTHR19328:SF53">
    <property type="entry name" value="MEMBRANE PROTEIN"/>
    <property type="match status" value="1"/>
</dbReference>
<dbReference type="Gene3D" id="2.120.10.30">
    <property type="entry name" value="TolB, C-terminal domain"/>
    <property type="match status" value="1"/>
</dbReference>
<dbReference type="PANTHER" id="PTHR19328">
    <property type="entry name" value="HEDGEHOG-INTERACTING PROTEIN"/>
    <property type="match status" value="1"/>
</dbReference>
<evidence type="ECO:0000313" key="3">
    <source>
        <dbReference type="Proteomes" id="UP000177088"/>
    </source>
</evidence>
<feature type="domain" description="Pyrroloquinoline quinone-dependent pyranose dehydrogenase beta-propeller" evidence="1">
    <location>
        <begin position="14"/>
        <end position="359"/>
    </location>
</feature>
<organism evidence="2 3">
    <name type="scientific">Candidatus Uhrbacteria bacterium RIFCSPHIGHO2_02_FULL_60_10</name>
    <dbReference type="NCBI Taxonomy" id="1802392"/>
    <lineage>
        <taxon>Bacteria</taxon>
        <taxon>Candidatus Uhriibacteriota</taxon>
    </lineage>
</organism>
<dbReference type="SUPFAM" id="SSF50952">
    <property type="entry name" value="Soluble quinoprotein glucose dehydrogenase"/>
    <property type="match status" value="1"/>
</dbReference>
<proteinExistence type="predicted"/>
<dbReference type="EMBL" id="MGEA01000043">
    <property type="protein sequence ID" value="OGL73893.1"/>
    <property type="molecule type" value="Genomic_DNA"/>
</dbReference>
<evidence type="ECO:0000313" key="2">
    <source>
        <dbReference type="EMBL" id="OGL73893.1"/>
    </source>
</evidence>